<dbReference type="InterPro" id="IPR036942">
    <property type="entry name" value="Beta-barrel_TonB_sf"/>
</dbReference>
<dbReference type="AlphaFoldDB" id="A0A1C7D7P2"/>
<dbReference type="PANTHER" id="PTHR40980">
    <property type="entry name" value="PLUG DOMAIN-CONTAINING PROTEIN"/>
    <property type="match status" value="1"/>
</dbReference>
<evidence type="ECO:0000256" key="4">
    <source>
        <dbReference type="SAM" id="SignalP"/>
    </source>
</evidence>
<keyword evidence="8" id="KW-1185">Reference proteome</keyword>
<feature type="domain" description="TonB-dependent receptor plug" evidence="5">
    <location>
        <begin position="77"/>
        <end position="178"/>
    </location>
</feature>
<dbReference type="SUPFAM" id="SSF56935">
    <property type="entry name" value="Porins"/>
    <property type="match status" value="1"/>
</dbReference>
<dbReference type="STRING" id="645517.A6F65_01022"/>
<dbReference type="KEGG" id="anh:A6F65_01022"/>
<sequence length="950" mass="104356">MLQQSTDEMRPARSTHAFMKAALLASAIAIAPHGAALAQDVGEPDAVDLPPVSEGDEIVVTGEISRTIENSLDAKRALPVIGDAIVGDEIGDLPDLSVAETLERVVGVTSDRFKGGSSELSVRGLGAFLGASYLNGREISSGSDGRDVNYGQFPSELINGAVIYKTQQASFIEGGVSGIIELQTLRPLDYGKRRLQLQFLGGYSPYEDKVRDGEPFNYRITGSYVDQFQLGDGELGIAIGGQIRRDTAPEDFYTSSSTYRPCNTIEGVDNSNNCNFRTDAAGNPTGAANTYFVSNQYIYRAMATQADRDAVIGTLQWKPTSSLDINLDAQYSYRNDVEERGNLVIADGRRDIEPIEISPTGALLAWRGETRLENQSVWRQREETYLGLGGNIAWSGDRLTIAADVSYSQTERRQDEKDMRIRTNQRVFFTVDTRGTTIPNLTFDNVARVESDTGLLFDLDNHDLYDNGARARRRLENIDDDIFAVRLDGQYEMDGFFTSMQAGFRFGERRRVRDDGIDATVALVNGYDSAEAIAARESEFIVEDLYCGSDSQMCGLTFAYWEPNALFRALTGSDDAGLPMGSTLSPDDADVTETTYAGYVQANFSTSIGDIPAYGNIGVRVIRTEIESLGISSAIVTIPGATAGTVELVPTGPTTENIERNSFWNYLPSANLTLEIRDDMLMRFAAYKAIARPDPEAMSAALTFSDDEVVNVGDAVSASGNPFLEPLDSWNVDFSYEWYASPTDSVAVAIYYKRLQTGFDTDISTISLDVNGTATPVTIGRTVNSDRESSLFGFEVAFNHTMDYLPAGLDGLGFQVAYNFADSDFEFPDPTVQNGQPLADFTRPANIPGYSRHSFNGQLFYENGPFTARLAYKWRSQYYKPFRSAANRYGGPEGFLDFSASLNLLDGVQLRFQALNLTDEPALLYRPTRDSLAEASYSGTRYFVGLRARF</sequence>
<dbReference type="EMBL" id="CP016545">
    <property type="protein sequence ID" value="ANU07331.1"/>
    <property type="molecule type" value="Genomic_DNA"/>
</dbReference>
<dbReference type="Gene3D" id="2.170.130.10">
    <property type="entry name" value="TonB-dependent receptor, plug domain"/>
    <property type="match status" value="1"/>
</dbReference>
<dbReference type="Pfam" id="PF07715">
    <property type="entry name" value="Plug"/>
    <property type="match status" value="1"/>
</dbReference>
<dbReference type="Pfam" id="PF14905">
    <property type="entry name" value="OMP_b-brl_3"/>
    <property type="match status" value="1"/>
</dbReference>
<proteinExistence type="predicted"/>
<evidence type="ECO:0000313" key="8">
    <source>
        <dbReference type="Proteomes" id="UP000092698"/>
    </source>
</evidence>
<dbReference type="GO" id="GO:0009279">
    <property type="term" value="C:cell outer membrane"/>
    <property type="evidence" value="ECO:0007669"/>
    <property type="project" value="UniProtKB-SubCell"/>
</dbReference>
<keyword evidence="3" id="KW-0998">Cell outer membrane</keyword>
<dbReference type="NCBIfam" id="TIGR01782">
    <property type="entry name" value="TonB-Xanth-Caul"/>
    <property type="match status" value="1"/>
</dbReference>
<accession>A0A1C7D7P2</accession>
<dbReference type="InterPro" id="IPR037066">
    <property type="entry name" value="Plug_dom_sf"/>
</dbReference>
<evidence type="ECO:0000256" key="2">
    <source>
        <dbReference type="ARBA" id="ARBA00023136"/>
    </source>
</evidence>
<dbReference type="PANTHER" id="PTHR40980:SF3">
    <property type="entry name" value="TONB-DEPENDENT RECEPTOR-LIKE BETA-BARREL DOMAIN-CONTAINING PROTEIN"/>
    <property type="match status" value="1"/>
</dbReference>
<dbReference type="Proteomes" id="UP000092698">
    <property type="component" value="Chromosome"/>
</dbReference>
<protein>
    <submittedName>
        <fullName evidence="7">TonB-dependent Receptor Plug Domain protein</fullName>
    </submittedName>
</protein>
<keyword evidence="4" id="KW-0732">Signal</keyword>
<keyword evidence="7" id="KW-0675">Receptor</keyword>
<name>A0A1C7D7P2_9SPHN</name>
<keyword evidence="2" id="KW-0472">Membrane</keyword>
<dbReference type="InterPro" id="IPR041700">
    <property type="entry name" value="OMP_b-brl_3"/>
</dbReference>
<dbReference type="RefSeq" id="WP_169817007.1">
    <property type="nucleotide sequence ID" value="NZ_CP016545.1"/>
</dbReference>
<feature type="signal peptide" evidence="4">
    <location>
        <begin position="1"/>
        <end position="38"/>
    </location>
</feature>
<gene>
    <name evidence="7" type="ORF">A6F65_01022</name>
</gene>
<reference evidence="7 8" key="1">
    <citation type="submission" date="2016-07" db="EMBL/GenBank/DDBJ databases">
        <title>Complete genome sequence of Altererythrobacter namhicola JCM 16345T, containing esterase-encoding genes.</title>
        <authorList>
            <person name="Cheng H."/>
            <person name="Wu Y.-H."/>
            <person name="Jian S.-L."/>
            <person name="Huo Y.-Y."/>
            <person name="Wang C.-S."/>
            <person name="Xu X.-W."/>
        </authorList>
    </citation>
    <scope>NUCLEOTIDE SEQUENCE [LARGE SCALE GENOMIC DNA]</scope>
    <source>
        <strain evidence="7 8">JCM 16345</strain>
    </source>
</reference>
<dbReference type="Gene3D" id="2.40.170.20">
    <property type="entry name" value="TonB-dependent receptor, beta-barrel domain"/>
    <property type="match status" value="1"/>
</dbReference>
<organism evidence="7 8">
    <name type="scientific">Paraurantiacibacter namhicola</name>
    <dbReference type="NCBI Taxonomy" id="645517"/>
    <lineage>
        <taxon>Bacteria</taxon>
        <taxon>Pseudomonadati</taxon>
        <taxon>Pseudomonadota</taxon>
        <taxon>Alphaproteobacteria</taxon>
        <taxon>Sphingomonadales</taxon>
        <taxon>Erythrobacteraceae</taxon>
        <taxon>Paraurantiacibacter</taxon>
    </lineage>
</organism>
<dbReference type="InterPro" id="IPR012910">
    <property type="entry name" value="Plug_dom"/>
</dbReference>
<comment type="subcellular location">
    <subcellularLocation>
        <location evidence="1">Cell outer membrane</location>
    </subcellularLocation>
</comment>
<evidence type="ECO:0000256" key="1">
    <source>
        <dbReference type="ARBA" id="ARBA00004442"/>
    </source>
</evidence>
<evidence type="ECO:0000313" key="7">
    <source>
        <dbReference type="EMBL" id="ANU07331.1"/>
    </source>
</evidence>
<evidence type="ECO:0000259" key="5">
    <source>
        <dbReference type="Pfam" id="PF07715"/>
    </source>
</evidence>
<feature type="chain" id="PRO_5008884393" evidence="4">
    <location>
        <begin position="39"/>
        <end position="950"/>
    </location>
</feature>
<dbReference type="PATRIC" id="fig|645517.4.peg.1016"/>
<feature type="domain" description="Outer membrane protein beta-barrel" evidence="6">
    <location>
        <begin position="591"/>
        <end position="800"/>
    </location>
</feature>
<evidence type="ECO:0000256" key="3">
    <source>
        <dbReference type="ARBA" id="ARBA00023237"/>
    </source>
</evidence>
<dbReference type="InterPro" id="IPR010104">
    <property type="entry name" value="TonB_rcpt_bac"/>
</dbReference>
<evidence type="ECO:0000259" key="6">
    <source>
        <dbReference type="Pfam" id="PF14905"/>
    </source>
</evidence>